<name>A0A2S9GSQ7_9BURK</name>
<dbReference type="InterPro" id="IPR012292">
    <property type="entry name" value="Globin/Proto"/>
</dbReference>
<dbReference type="CDD" id="cd00454">
    <property type="entry name" value="TrHb1_N"/>
    <property type="match status" value="1"/>
</dbReference>
<dbReference type="Proteomes" id="UP000237839">
    <property type="component" value="Unassembled WGS sequence"/>
</dbReference>
<organism evidence="7 8">
    <name type="scientific">Solimicrobium silvestre</name>
    <dbReference type="NCBI Taxonomy" id="2099400"/>
    <lineage>
        <taxon>Bacteria</taxon>
        <taxon>Pseudomonadati</taxon>
        <taxon>Pseudomonadota</taxon>
        <taxon>Betaproteobacteria</taxon>
        <taxon>Burkholderiales</taxon>
        <taxon>Oxalobacteraceae</taxon>
        <taxon>Solimicrobium</taxon>
    </lineage>
</organism>
<keyword evidence="6" id="KW-0732">Signal</keyword>
<sequence length="157" mass="17240">MKRFFQSTTALFTLLMSATLMTSTAYAQSSPAPVMNAEKNDAVFQSFGGKAGISKIIDDFLVIWHADPRISAKLEDADVPHLALLLKEQITHLTGGPGVYSGKDMKTVHDGMNLRNVDFNALTEDLQHAMDKNDVPSRAQNKLLAKLAPMQHDIVTK</sequence>
<evidence type="ECO:0000313" key="7">
    <source>
        <dbReference type="EMBL" id="PRC90743.1"/>
    </source>
</evidence>
<feature type="signal peptide" evidence="6">
    <location>
        <begin position="1"/>
        <end position="27"/>
    </location>
</feature>
<evidence type="ECO:0000256" key="3">
    <source>
        <dbReference type="ARBA" id="ARBA00022723"/>
    </source>
</evidence>
<dbReference type="AlphaFoldDB" id="A0A2S9GSQ7"/>
<gene>
    <name evidence="7" type="ORF">S2091_4569</name>
</gene>
<keyword evidence="2 5" id="KW-0349">Heme</keyword>
<protein>
    <submittedName>
        <fullName evidence="7">Bacterial-like globin</fullName>
    </submittedName>
</protein>
<dbReference type="SUPFAM" id="SSF46458">
    <property type="entry name" value="Globin-like"/>
    <property type="match status" value="1"/>
</dbReference>
<comment type="caution">
    <text evidence="7">The sequence shown here is derived from an EMBL/GenBank/DDBJ whole genome shotgun (WGS) entry which is preliminary data.</text>
</comment>
<reference evidence="7 8" key="1">
    <citation type="submission" date="2018-02" db="EMBL/GenBank/DDBJ databases">
        <title>Solimicrobium silvestre gen. nov., sp. nov., isolated from alpine forest soil.</title>
        <authorList>
            <person name="Margesin R."/>
            <person name="Albuquerque L."/>
            <person name="Zhang D.-C."/>
            <person name="Froufe H.J.C."/>
            <person name="Severino R."/>
            <person name="Roxo I."/>
            <person name="Egas C."/>
            <person name="Da Costa M.S."/>
        </authorList>
    </citation>
    <scope>NUCLEOTIDE SEQUENCE [LARGE SCALE GENOMIC DNA]</scope>
    <source>
        <strain evidence="7 8">S20-91</strain>
    </source>
</reference>
<dbReference type="InterPro" id="IPR001486">
    <property type="entry name" value="Hemoglobin_trunc"/>
</dbReference>
<dbReference type="Pfam" id="PF01152">
    <property type="entry name" value="Bac_globin"/>
    <property type="match status" value="1"/>
</dbReference>
<feature type="binding site" description="distal binding residue" evidence="5">
    <location>
        <position position="109"/>
    </location>
    <ligand>
        <name>heme</name>
        <dbReference type="ChEBI" id="CHEBI:30413"/>
    </ligand>
    <ligandPart>
        <name>Fe</name>
        <dbReference type="ChEBI" id="CHEBI:18248"/>
    </ligandPart>
</feature>
<evidence type="ECO:0000256" key="4">
    <source>
        <dbReference type="ARBA" id="ARBA00023004"/>
    </source>
</evidence>
<evidence type="ECO:0000256" key="5">
    <source>
        <dbReference type="PIRSR" id="PIRSR601486-1"/>
    </source>
</evidence>
<keyword evidence="3 5" id="KW-0479">Metal-binding</keyword>
<dbReference type="EMBL" id="PUGF01000037">
    <property type="protein sequence ID" value="PRC90743.1"/>
    <property type="molecule type" value="Genomic_DNA"/>
</dbReference>
<evidence type="ECO:0000256" key="1">
    <source>
        <dbReference type="ARBA" id="ARBA00022448"/>
    </source>
</evidence>
<keyword evidence="1" id="KW-0813">Transport</keyword>
<evidence type="ECO:0000256" key="2">
    <source>
        <dbReference type="ARBA" id="ARBA00022617"/>
    </source>
</evidence>
<feature type="binding site" description="distal binding residue" evidence="5">
    <location>
        <position position="152"/>
    </location>
    <ligand>
        <name>heme</name>
        <dbReference type="ChEBI" id="CHEBI:30413"/>
    </ligand>
    <ligandPart>
        <name>Fe</name>
        <dbReference type="ChEBI" id="CHEBI:18248"/>
    </ligandPart>
</feature>
<keyword evidence="4 5" id="KW-0408">Iron</keyword>
<evidence type="ECO:0000313" key="8">
    <source>
        <dbReference type="Proteomes" id="UP000237839"/>
    </source>
</evidence>
<feature type="chain" id="PRO_5015418036" evidence="6">
    <location>
        <begin position="28"/>
        <end position="157"/>
    </location>
</feature>
<keyword evidence="8" id="KW-1185">Reference proteome</keyword>
<dbReference type="RefSeq" id="WP_243405534.1">
    <property type="nucleotide sequence ID" value="NZ_PUGF01000037.1"/>
</dbReference>
<dbReference type="GO" id="GO:0019825">
    <property type="term" value="F:oxygen binding"/>
    <property type="evidence" value="ECO:0007669"/>
    <property type="project" value="InterPro"/>
</dbReference>
<dbReference type="GO" id="GO:0020037">
    <property type="term" value="F:heme binding"/>
    <property type="evidence" value="ECO:0007669"/>
    <property type="project" value="InterPro"/>
</dbReference>
<accession>A0A2S9GSQ7</accession>
<dbReference type="GO" id="GO:0046872">
    <property type="term" value="F:metal ion binding"/>
    <property type="evidence" value="ECO:0007669"/>
    <property type="project" value="UniProtKB-KW"/>
</dbReference>
<dbReference type="Gene3D" id="1.10.490.10">
    <property type="entry name" value="Globins"/>
    <property type="match status" value="1"/>
</dbReference>
<dbReference type="InterPro" id="IPR009050">
    <property type="entry name" value="Globin-like_sf"/>
</dbReference>
<proteinExistence type="predicted"/>
<evidence type="ECO:0000256" key="6">
    <source>
        <dbReference type="SAM" id="SignalP"/>
    </source>
</evidence>